<sequence>MMKTVNKFEDIQSLPMPDAMKAKLLEHLIEPFGDEESTKAFWDEVGTTLYLIEADDTDETLSKESEGDQSFLRFVTNYPEWVLLLNDDDCPWLLAVAIITTAGSGVYCCAPMNSPTFPVVKLADQAES</sequence>
<dbReference type="AlphaFoldDB" id="A0AA43G0G8"/>
<proteinExistence type="predicted"/>
<evidence type="ECO:0000313" key="2">
    <source>
        <dbReference type="Proteomes" id="UP001159663"/>
    </source>
</evidence>
<comment type="caution">
    <text evidence="1">The sequence shown here is derived from an EMBL/GenBank/DDBJ whole genome shotgun (WGS) entry which is preliminary data.</text>
</comment>
<dbReference type="Proteomes" id="UP001159663">
    <property type="component" value="Unassembled WGS sequence"/>
</dbReference>
<protein>
    <submittedName>
        <fullName evidence="1">Uncharacterized protein</fullName>
    </submittedName>
</protein>
<accession>A0AA43G0G8</accession>
<name>A0AA43G0G8_VIBSP</name>
<dbReference type="RefSeq" id="WP_280534530.1">
    <property type="nucleotide sequence ID" value="NZ_JAKMYX010000098.1"/>
</dbReference>
<evidence type="ECO:0000313" key="1">
    <source>
        <dbReference type="EMBL" id="MDH5923305.1"/>
    </source>
</evidence>
<organism evidence="1 2">
    <name type="scientific">Vibrio splendidus</name>
    <dbReference type="NCBI Taxonomy" id="29497"/>
    <lineage>
        <taxon>Bacteria</taxon>
        <taxon>Pseudomonadati</taxon>
        <taxon>Pseudomonadota</taxon>
        <taxon>Gammaproteobacteria</taxon>
        <taxon>Vibrionales</taxon>
        <taxon>Vibrionaceae</taxon>
        <taxon>Vibrio</taxon>
    </lineage>
</organism>
<dbReference type="EMBL" id="JAKMYX010000098">
    <property type="protein sequence ID" value="MDH5923305.1"/>
    <property type="molecule type" value="Genomic_DNA"/>
</dbReference>
<gene>
    <name evidence="1" type="ORF">L8R85_19970</name>
</gene>
<reference evidence="1" key="1">
    <citation type="submission" date="2022-01" db="EMBL/GenBank/DDBJ databases">
        <title>Vibrio aestuarianus Clade A and Clade B isolates are associated with Pacific oyster (Crassostrea gigas) disease outbreaks across Ireland.</title>
        <authorList>
            <person name="Coyle N."/>
            <person name="O'Toole C."/>
            <person name="Thomas J.C.L."/>
            <person name="Ryder D."/>
            <person name="Cheslett D."/>
            <person name="Feist S."/>
            <person name="Bean T."/>
            <person name="Joseph A."/>
            <person name="Waina A."/>
            <person name="Feil E."/>
            <person name="Verner-Jeffreys D.W."/>
        </authorList>
    </citation>
    <scope>NUCLEOTIDE SEQUENCE</scope>
    <source>
        <strain evidence="1">S/17/14 A</strain>
    </source>
</reference>